<evidence type="ECO:0000256" key="1">
    <source>
        <dbReference type="SAM" id="MobiDB-lite"/>
    </source>
</evidence>
<evidence type="ECO:0000313" key="2">
    <source>
        <dbReference type="EMBL" id="KZP32350.1"/>
    </source>
</evidence>
<reference evidence="2 3" key="1">
    <citation type="journal article" date="2016" name="Mol. Biol. Evol.">
        <title>Comparative Genomics of Early-Diverging Mushroom-Forming Fungi Provides Insights into the Origins of Lignocellulose Decay Capabilities.</title>
        <authorList>
            <person name="Nagy L.G."/>
            <person name="Riley R."/>
            <person name="Tritt A."/>
            <person name="Adam C."/>
            <person name="Daum C."/>
            <person name="Floudas D."/>
            <person name="Sun H."/>
            <person name="Yadav J.S."/>
            <person name="Pangilinan J."/>
            <person name="Larsson K.H."/>
            <person name="Matsuura K."/>
            <person name="Barry K."/>
            <person name="Labutti K."/>
            <person name="Kuo R."/>
            <person name="Ohm R.A."/>
            <person name="Bhattacharya S.S."/>
            <person name="Shirouzu T."/>
            <person name="Yoshinaga Y."/>
            <person name="Martin F.M."/>
            <person name="Grigoriev I.V."/>
            <person name="Hibbett D.S."/>
        </authorList>
    </citation>
    <scope>NUCLEOTIDE SEQUENCE [LARGE SCALE GENOMIC DNA]</scope>
    <source>
        <strain evidence="2 3">CBS 109695</strain>
    </source>
</reference>
<gene>
    <name evidence="2" type="ORF">FIBSPDRAFT_925287</name>
</gene>
<sequence length="123" mass="13539">MPHPHVHRLHVAGRFGRPKRRWAGSHRGFAFRRGRRENQRLGLVLSSIAATADSHQPHRAHLSPDHHTTDDAVLYVSTLAGSAAPKAFRLIPKQNSFSADETPRFFLPKRPGAVRADGGGGSK</sequence>
<dbReference type="Proteomes" id="UP000076532">
    <property type="component" value="Unassembled WGS sequence"/>
</dbReference>
<organism evidence="2 3">
    <name type="scientific">Athelia psychrophila</name>
    <dbReference type="NCBI Taxonomy" id="1759441"/>
    <lineage>
        <taxon>Eukaryota</taxon>
        <taxon>Fungi</taxon>
        <taxon>Dikarya</taxon>
        <taxon>Basidiomycota</taxon>
        <taxon>Agaricomycotina</taxon>
        <taxon>Agaricomycetes</taxon>
        <taxon>Agaricomycetidae</taxon>
        <taxon>Atheliales</taxon>
        <taxon>Atheliaceae</taxon>
        <taxon>Athelia</taxon>
    </lineage>
</organism>
<keyword evidence="3" id="KW-1185">Reference proteome</keyword>
<evidence type="ECO:0000313" key="3">
    <source>
        <dbReference type="Proteomes" id="UP000076532"/>
    </source>
</evidence>
<feature type="region of interest" description="Disordered" evidence="1">
    <location>
        <begin position="101"/>
        <end position="123"/>
    </location>
</feature>
<protein>
    <submittedName>
        <fullName evidence="2">Uncharacterized protein</fullName>
    </submittedName>
</protein>
<name>A0A166V4S6_9AGAM</name>
<dbReference type="AlphaFoldDB" id="A0A166V4S6"/>
<accession>A0A166V4S6</accession>
<dbReference type="EMBL" id="KV417486">
    <property type="protein sequence ID" value="KZP32350.1"/>
    <property type="molecule type" value="Genomic_DNA"/>
</dbReference>
<proteinExistence type="predicted"/>